<dbReference type="SUPFAM" id="SSF46689">
    <property type="entry name" value="Homeodomain-like"/>
    <property type="match status" value="1"/>
</dbReference>
<reference evidence="4" key="2">
    <citation type="submission" date="2021-04" db="EMBL/GenBank/DDBJ databases">
        <authorList>
            <person name="Gilroy R."/>
        </authorList>
    </citation>
    <scope>NUCLEOTIDE SEQUENCE</scope>
    <source>
        <strain evidence="4">2239</strain>
    </source>
</reference>
<dbReference type="Proteomes" id="UP000824193">
    <property type="component" value="Unassembled WGS sequence"/>
</dbReference>
<reference evidence="4" key="1">
    <citation type="journal article" date="2021" name="PeerJ">
        <title>Extensive microbial diversity within the chicken gut microbiome revealed by metagenomics and culture.</title>
        <authorList>
            <person name="Gilroy R."/>
            <person name="Ravi A."/>
            <person name="Getino M."/>
            <person name="Pursley I."/>
            <person name="Horton D.L."/>
            <person name="Alikhan N.F."/>
            <person name="Baker D."/>
            <person name="Gharbi K."/>
            <person name="Hall N."/>
            <person name="Watson M."/>
            <person name="Adriaenssens E.M."/>
            <person name="Foster-Nyarko E."/>
            <person name="Jarju S."/>
            <person name="Secka A."/>
            <person name="Antonio M."/>
            <person name="Oren A."/>
            <person name="Chaudhuri R.R."/>
            <person name="La Ragione R."/>
            <person name="Hildebrand F."/>
            <person name="Pallen M.J."/>
        </authorList>
    </citation>
    <scope>NUCLEOTIDE SEQUENCE</scope>
    <source>
        <strain evidence="4">2239</strain>
    </source>
</reference>
<dbReference type="PROSITE" id="PS50977">
    <property type="entry name" value="HTH_TETR_2"/>
    <property type="match status" value="1"/>
</dbReference>
<accession>A0A9D1V3Z0</accession>
<evidence type="ECO:0000313" key="5">
    <source>
        <dbReference type="Proteomes" id="UP000824193"/>
    </source>
</evidence>
<evidence type="ECO:0000256" key="1">
    <source>
        <dbReference type="ARBA" id="ARBA00023125"/>
    </source>
</evidence>
<feature type="DNA-binding region" description="H-T-H motif" evidence="2">
    <location>
        <begin position="33"/>
        <end position="52"/>
    </location>
</feature>
<sequence length="196" mass="22645">MDQTRDRRIRRTRRQIRRALAQLMQQKSASEITVKELVDLADINRSTFYLHYNDIFDLLAAVEQELFDEIYAAVHIHPVSSFEQEGLAFIEEVFSILYDNREICAALVGPHGDMAFLHRIEEMMEENVLQKLREDFPERRSSIDYGFAFCTTGAVGLIKHWLAGGCAEPPREMARLTYRMIHNMMTHGLARPVGEG</sequence>
<dbReference type="InterPro" id="IPR009057">
    <property type="entry name" value="Homeodomain-like_sf"/>
</dbReference>
<protein>
    <submittedName>
        <fullName evidence="4">TetR family transcriptional regulator C-terminal domain-containing protein</fullName>
    </submittedName>
</protein>
<keyword evidence="1 2" id="KW-0238">DNA-binding</keyword>
<gene>
    <name evidence="4" type="ORF">H9865_06355</name>
</gene>
<evidence type="ECO:0000256" key="2">
    <source>
        <dbReference type="PROSITE-ProRule" id="PRU00335"/>
    </source>
</evidence>
<dbReference type="EMBL" id="DXFW01000019">
    <property type="protein sequence ID" value="HIX05706.1"/>
    <property type="molecule type" value="Genomic_DNA"/>
</dbReference>
<organism evidence="4 5">
    <name type="scientific">Candidatus Allofournierella pullicola</name>
    <dbReference type="NCBI Taxonomy" id="2838596"/>
    <lineage>
        <taxon>Bacteria</taxon>
        <taxon>Bacillati</taxon>
        <taxon>Bacillota</taxon>
        <taxon>Clostridia</taxon>
        <taxon>Eubacteriales</taxon>
        <taxon>Oscillospiraceae</taxon>
        <taxon>Allofournierella</taxon>
    </lineage>
</organism>
<comment type="caution">
    <text evidence="4">The sequence shown here is derived from an EMBL/GenBank/DDBJ whole genome shotgun (WGS) entry which is preliminary data.</text>
</comment>
<dbReference type="InterPro" id="IPR039532">
    <property type="entry name" value="TetR_C_Firmicutes"/>
</dbReference>
<dbReference type="PANTHER" id="PTHR43479:SF7">
    <property type="entry name" value="TETR-FAMILY TRANSCRIPTIONAL REGULATOR"/>
    <property type="match status" value="1"/>
</dbReference>
<dbReference type="Pfam" id="PF14278">
    <property type="entry name" value="TetR_C_8"/>
    <property type="match status" value="1"/>
</dbReference>
<dbReference type="InterPro" id="IPR001647">
    <property type="entry name" value="HTH_TetR"/>
</dbReference>
<dbReference type="GO" id="GO:0003677">
    <property type="term" value="F:DNA binding"/>
    <property type="evidence" value="ECO:0007669"/>
    <property type="project" value="UniProtKB-UniRule"/>
</dbReference>
<evidence type="ECO:0000259" key="3">
    <source>
        <dbReference type="PROSITE" id="PS50977"/>
    </source>
</evidence>
<dbReference type="InterPro" id="IPR050624">
    <property type="entry name" value="HTH-type_Tx_Regulator"/>
</dbReference>
<evidence type="ECO:0000313" key="4">
    <source>
        <dbReference type="EMBL" id="HIX05706.1"/>
    </source>
</evidence>
<feature type="domain" description="HTH tetR-type" evidence="3">
    <location>
        <begin position="10"/>
        <end position="70"/>
    </location>
</feature>
<proteinExistence type="predicted"/>
<name>A0A9D1V3Z0_9FIRM</name>
<dbReference type="PANTHER" id="PTHR43479">
    <property type="entry name" value="ACREF/ENVCD OPERON REPRESSOR-RELATED"/>
    <property type="match status" value="1"/>
</dbReference>
<dbReference type="AlphaFoldDB" id="A0A9D1V3Z0"/>
<dbReference type="Gene3D" id="1.10.357.10">
    <property type="entry name" value="Tetracycline Repressor, domain 2"/>
    <property type="match status" value="1"/>
</dbReference>